<dbReference type="EMBL" id="LRBV02000006">
    <property type="status" value="NOT_ANNOTATED_CDS"/>
    <property type="molecule type" value="Genomic_DNA"/>
</dbReference>
<evidence type="ECO:0000313" key="4">
    <source>
        <dbReference type="Proteomes" id="UP000594261"/>
    </source>
</evidence>
<protein>
    <recommendedName>
        <fullName evidence="2">Peptidase A1 domain-containing protein</fullName>
    </recommendedName>
</protein>
<dbReference type="InterPro" id="IPR032799">
    <property type="entry name" value="TAXi_C"/>
</dbReference>
<dbReference type="EnsemblPlants" id="QL06p051735:mrna">
    <property type="protein sequence ID" value="QL06p051735:mrna"/>
    <property type="gene ID" value="QL06p051735"/>
</dbReference>
<dbReference type="InterPro" id="IPR021109">
    <property type="entry name" value="Peptidase_aspartic_dom_sf"/>
</dbReference>
<feature type="domain" description="Peptidase A1" evidence="2">
    <location>
        <begin position="1"/>
        <end position="220"/>
    </location>
</feature>
<dbReference type="Gene3D" id="2.40.70.10">
    <property type="entry name" value="Acid Proteases"/>
    <property type="match status" value="2"/>
</dbReference>
<accession>A0A7N2LZY0</accession>
<dbReference type="GO" id="GO:0006508">
    <property type="term" value="P:proteolysis"/>
    <property type="evidence" value="ECO:0007669"/>
    <property type="project" value="InterPro"/>
</dbReference>
<dbReference type="InterPro" id="IPR033121">
    <property type="entry name" value="PEPTIDASE_A1"/>
</dbReference>
<dbReference type="InParanoid" id="A0A7N2LZY0"/>
<proteinExistence type="inferred from homology"/>
<evidence type="ECO:0000313" key="3">
    <source>
        <dbReference type="EnsemblPlants" id="QL06p051735:mrna"/>
    </source>
</evidence>
<organism evidence="3 4">
    <name type="scientific">Quercus lobata</name>
    <name type="common">Valley oak</name>
    <dbReference type="NCBI Taxonomy" id="97700"/>
    <lineage>
        <taxon>Eukaryota</taxon>
        <taxon>Viridiplantae</taxon>
        <taxon>Streptophyta</taxon>
        <taxon>Embryophyta</taxon>
        <taxon>Tracheophyta</taxon>
        <taxon>Spermatophyta</taxon>
        <taxon>Magnoliopsida</taxon>
        <taxon>eudicotyledons</taxon>
        <taxon>Gunneridae</taxon>
        <taxon>Pentapetalae</taxon>
        <taxon>rosids</taxon>
        <taxon>fabids</taxon>
        <taxon>Fagales</taxon>
        <taxon>Fagaceae</taxon>
        <taxon>Quercus</taxon>
    </lineage>
</organism>
<comment type="similarity">
    <text evidence="1">Belongs to the peptidase A1 family.</text>
</comment>
<reference evidence="3" key="2">
    <citation type="submission" date="2021-01" db="UniProtKB">
        <authorList>
            <consortium name="EnsemblPlants"/>
        </authorList>
    </citation>
    <scope>IDENTIFICATION</scope>
</reference>
<dbReference type="OMA" id="NANFEYC"/>
<sequence length="220" mass="23958">MSSSSGILVEDVLNLITDDDKSKSVESKIVFGCAEDLTPDPSSPTGNLPPNGLLGLGIDNLSVPSTLARNGLVPDSFSMCFGPDLENGRITFGDTGNSDQKEAPFTIEPSNPFYNINISQITVGSNVSELEFSAVFDSGTTYTLLNDPAYTIISTSFDSQVKENRSNYQNANFEYCYHLSNFPKVNLTLKGGDEYFVTDPLVQLNFQEIIIKLYFCGNSP</sequence>
<dbReference type="Pfam" id="PF14541">
    <property type="entry name" value="TAXi_C"/>
    <property type="match status" value="1"/>
</dbReference>
<dbReference type="AlphaFoldDB" id="A0A7N2LZY0"/>
<dbReference type="SUPFAM" id="SSF50630">
    <property type="entry name" value="Acid proteases"/>
    <property type="match status" value="1"/>
</dbReference>
<dbReference type="PROSITE" id="PS51767">
    <property type="entry name" value="PEPTIDASE_A1"/>
    <property type="match status" value="1"/>
</dbReference>
<keyword evidence="4" id="KW-1185">Reference proteome</keyword>
<dbReference type="InterPro" id="IPR032861">
    <property type="entry name" value="TAXi_N"/>
</dbReference>
<evidence type="ECO:0000259" key="2">
    <source>
        <dbReference type="PROSITE" id="PS51767"/>
    </source>
</evidence>
<dbReference type="Proteomes" id="UP000594261">
    <property type="component" value="Chromosome 6"/>
</dbReference>
<dbReference type="Pfam" id="PF14543">
    <property type="entry name" value="TAXi_N"/>
    <property type="match status" value="1"/>
</dbReference>
<dbReference type="PANTHER" id="PTHR13683:SF826">
    <property type="entry name" value="ASPARTYL PROTEASE FAMILY PROTEIN 1"/>
    <property type="match status" value="1"/>
</dbReference>
<name>A0A7N2LZY0_QUELO</name>
<evidence type="ECO:0000256" key="1">
    <source>
        <dbReference type="ARBA" id="ARBA00007447"/>
    </source>
</evidence>
<dbReference type="PANTHER" id="PTHR13683">
    <property type="entry name" value="ASPARTYL PROTEASES"/>
    <property type="match status" value="1"/>
</dbReference>
<dbReference type="Gramene" id="QL06p051735:mrna">
    <property type="protein sequence ID" value="QL06p051735:mrna"/>
    <property type="gene ID" value="QL06p051735"/>
</dbReference>
<dbReference type="InterPro" id="IPR001461">
    <property type="entry name" value="Aspartic_peptidase_A1"/>
</dbReference>
<dbReference type="GO" id="GO:0004190">
    <property type="term" value="F:aspartic-type endopeptidase activity"/>
    <property type="evidence" value="ECO:0007669"/>
    <property type="project" value="InterPro"/>
</dbReference>
<reference evidence="3 4" key="1">
    <citation type="journal article" date="2016" name="G3 (Bethesda)">
        <title>First Draft Assembly and Annotation of the Genome of a California Endemic Oak Quercus lobata Nee (Fagaceae).</title>
        <authorList>
            <person name="Sork V.L."/>
            <person name="Fitz-Gibbon S.T."/>
            <person name="Puiu D."/>
            <person name="Crepeau M."/>
            <person name="Gugger P.F."/>
            <person name="Sherman R."/>
            <person name="Stevens K."/>
            <person name="Langley C.H."/>
            <person name="Pellegrini M."/>
            <person name="Salzberg S.L."/>
        </authorList>
    </citation>
    <scope>NUCLEOTIDE SEQUENCE [LARGE SCALE GENOMIC DNA]</scope>
    <source>
        <strain evidence="3 4">cv. SW786</strain>
    </source>
</reference>